<evidence type="ECO:0000313" key="2">
    <source>
        <dbReference type="Proteomes" id="UP000004061"/>
    </source>
</evidence>
<reference evidence="1 2" key="1">
    <citation type="journal article" date="2011" name="Appl. Environ. Microbiol.">
        <title>Contribution of a Sodium Ion Gradient to Energy Conservation during Fermentation in the Cyanobacterium Arthrospira (Spirulina) maxima CS-328.</title>
        <authorList>
            <person name="Carrieri D."/>
            <person name="Ananyev G."/>
            <person name="Lenz O."/>
            <person name="Bryant D.A."/>
            <person name="Dismukes G.C."/>
        </authorList>
    </citation>
    <scope>NUCLEOTIDE SEQUENCE [LARGE SCALE GENOMIC DNA]</scope>
    <source>
        <strain evidence="1 2">CS-328</strain>
    </source>
</reference>
<dbReference type="EMBL" id="ABYK01000004">
    <property type="protein sequence ID" value="EDZ96521.1"/>
    <property type="molecule type" value="Genomic_DNA"/>
</dbReference>
<gene>
    <name evidence="1" type="ORF">AmaxDRAFT_0852</name>
</gene>
<name>B5VWG3_LIMMA</name>
<dbReference type="Proteomes" id="UP000004061">
    <property type="component" value="Unassembled WGS sequence"/>
</dbReference>
<comment type="caution">
    <text evidence="1">The sequence shown here is derived from an EMBL/GenBank/DDBJ whole genome shotgun (WGS) entry which is preliminary data.</text>
</comment>
<keyword evidence="2" id="KW-1185">Reference proteome</keyword>
<accession>B5VWG3</accession>
<evidence type="ECO:0000313" key="1">
    <source>
        <dbReference type="EMBL" id="EDZ96521.1"/>
    </source>
</evidence>
<dbReference type="AlphaFoldDB" id="B5VWG3"/>
<organism evidence="1 2">
    <name type="scientific">Limnospira maxima CS-328</name>
    <dbReference type="NCBI Taxonomy" id="513049"/>
    <lineage>
        <taxon>Bacteria</taxon>
        <taxon>Bacillati</taxon>
        <taxon>Cyanobacteriota</taxon>
        <taxon>Cyanophyceae</taxon>
        <taxon>Oscillatoriophycideae</taxon>
        <taxon>Oscillatoriales</taxon>
        <taxon>Sirenicapillariaceae</taxon>
        <taxon>Limnospira</taxon>
    </lineage>
</organism>
<sequence length="115" mass="12898">MVQARHSVSLVMDGWQWSHLVVGSTSRLSFPASIPESCILKLGVAIAFTLYSLISQFVYDLESPALLRFLQASGHINSYGMVRIRVPYLPPRGVSPTRRLFRALQPYLTPKRLAP</sequence>
<protein>
    <submittedName>
        <fullName evidence="1">Uncharacterized protein</fullName>
    </submittedName>
</protein>
<proteinExistence type="predicted"/>